<keyword evidence="2" id="KW-0808">Transferase</keyword>
<dbReference type="EMBL" id="PPTS01000003">
    <property type="protein sequence ID" value="RDB65508.1"/>
    <property type="molecule type" value="Genomic_DNA"/>
</dbReference>
<dbReference type="InterPro" id="IPR029044">
    <property type="entry name" value="Nucleotide-diphossugar_trans"/>
</dbReference>
<dbReference type="OrthoDB" id="1666828at2"/>
<gene>
    <name evidence="2" type="ORF">C1877_05060</name>
</gene>
<evidence type="ECO:0000259" key="1">
    <source>
        <dbReference type="Pfam" id="PF00535"/>
    </source>
</evidence>
<dbReference type="SUPFAM" id="SSF53448">
    <property type="entry name" value="Nucleotide-diphospho-sugar transferases"/>
    <property type="match status" value="1"/>
</dbReference>
<comment type="caution">
    <text evidence="2">The sequence shown here is derived from an EMBL/GenBank/DDBJ whole genome shotgun (WGS) entry which is preliminary data.</text>
</comment>
<dbReference type="PANTHER" id="PTHR22916">
    <property type="entry name" value="GLYCOSYLTRANSFERASE"/>
    <property type="match status" value="1"/>
</dbReference>
<evidence type="ECO:0000313" key="2">
    <source>
        <dbReference type="EMBL" id="RDB65508.1"/>
    </source>
</evidence>
<dbReference type="GO" id="GO:0016758">
    <property type="term" value="F:hexosyltransferase activity"/>
    <property type="evidence" value="ECO:0007669"/>
    <property type="project" value="UniProtKB-ARBA"/>
</dbReference>
<organism evidence="2 3">
    <name type="scientific">Gordonibacter pamelaeae</name>
    <dbReference type="NCBI Taxonomy" id="471189"/>
    <lineage>
        <taxon>Bacteria</taxon>
        <taxon>Bacillati</taxon>
        <taxon>Actinomycetota</taxon>
        <taxon>Coriobacteriia</taxon>
        <taxon>Eggerthellales</taxon>
        <taxon>Eggerthellaceae</taxon>
        <taxon>Gordonibacter</taxon>
    </lineage>
</organism>
<feature type="domain" description="Glycosyltransferase 2-like" evidence="1">
    <location>
        <begin position="21"/>
        <end position="152"/>
    </location>
</feature>
<keyword evidence="3" id="KW-1185">Reference proteome</keyword>
<proteinExistence type="predicted"/>
<dbReference type="InterPro" id="IPR001173">
    <property type="entry name" value="Glyco_trans_2-like"/>
</dbReference>
<dbReference type="Pfam" id="PF00535">
    <property type="entry name" value="Glycos_transf_2"/>
    <property type="match status" value="1"/>
</dbReference>
<sequence length="350" mass="40802">MRAIIDLCAIRSEQGAVLDLSVIIPVYNTEDYLKQCLESIPRSDIDLEILCMNDGSTDGSLAIMRTAAQSDCRIEVIDKENEGYGATVNKGILRAKGRYIAILEPDDYLDGDMYTVLFRLAQDFDYPDIVKSAYWNVDESATRKKNCRYRGRIRSSMPFRIQDEPLLLRYHPSIWSAVYRKAFLVENNIRFKEVAGAGWVDNPFLVDTMLRAENIVYTDEAFYCYREQRVGSSTSAMKDMHVPLDRWHEMTDILEDLNIKDEAILNIHAYRAFYNLKVARYAQNYTEELWLEGAKRITHRLDPLIVAHSPFVSLRDKKLYERLENRRLESFRVIAHCRTLITESYWRLFG</sequence>
<protein>
    <submittedName>
        <fullName evidence="2">Glycosyl transferase family 2</fullName>
    </submittedName>
</protein>
<reference evidence="2 3" key="1">
    <citation type="journal article" date="2018" name="Elife">
        <title>Discovery and characterization of a prevalent human gut bacterial enzyme sufficient for the inactivation of a family of plant toxins.</title>
        <authorList>
            <person name="Koppel N."/>
            <person name="Bisanz J.E."/>
            <person name="Pandelia M.E."/>
            <person name="Turnbaugh P.J."/>
            <person name="Balskus E.P."/>
        </authorList>
    </citation>
    <scope>NUCLEOTIDE SEQUENCE [LARGE SCALE GENOMIC DNA]</scope>
    <source>
        <strain evidence="2 3">3C</strain>
    </source>
</reference>
<dbReference type="PANTHER" id="PTHR22916:SF3">
    <property type="entry name" value="UDP-GLCNAC:BETAGAL BETA-1,3-N-ACETYLGLUCOSAMINYLTRANSFERASE-LIKE PROTEIN 1"/>
    <property type="match status" value="1"/>
</dbReference>
<dbReference type="Gene3D" id="3.90.550.10">
    <property type="entry name" value="Spore Coat Polysaccharide Biosynthesis Protein SpsA, Chain A"/>
    <property type="match status" value="1"/>
</dbReference>
<accession>A0A369M517</accession>
<name>A0A369M517_9ACTN</name>
<dbReference type="AlphaFoldDB" id="A0A369M517"/>
<evidence type="ECO:0000313" key="3">
    <source>
        <dbReference type="Proteomes" id="UP000254000"/>
    </source>
</evidence>
<dbReference type="CDD" id="cd00761">
    <property type="entry name" value="Glyco_tranf_GTA_type"/>
    <property type="match status" value="1"/>
</dbReference>
<dbReference type="Proteomes" id="UP000254000">
    <property type="component" value="Unassembled WGS sequence"/>
</dbReference>